<dbReference type="EMBL" id="AONC01000018">
    <property type="protein sequence ID" value="EXJ15933.1"/>
    <property type="molecule type" value="Genomic_DNA"/>
</dbReference>
<dbReference type="Proteomes" id="UP000019460">
    <property type="component" value="Unassembled WGS sequence"/>
</dbReference>
<dbReference type="AlphaFoldDB" id="W9V8L8"/>
<reference evidence="2 3" key="1">
    <citation type="submission" date="2012-11" db="EMBL/GenBank/DDBJ databases">
        <title>Genome assembly of Thiorhodococcus sp. AK35.</title>
        <authorList>
            <person name="Nupur N."/>
            <person name="Khatri I."/>
            <person name="Subramanian S."/>
            <person name="Pinnaka A."/>
        </authorList>
    </citation>
    <scope>NUCLEOTIDE SEQUENCE [LARGE SCALE GENOMIC DNA]</scope>
    <source>
        <strain evidence="2 3">AK35</strain>
    </source>
</reference>
<sequence length="56" mass="5957">MLRSAEPHDCSTHAKASSVVARLARVSMYSPSDWSYGGAGTHTSTARIRARHSGPS</sequence>
<comment type="caution">
    <text evidence="2">The sequence shown here is derived from an EMBL/GenBank/DDBJ whole genome shotgun (WGS) entry which is preliminary data.</text>
</comment>
<proteinExistence type="predicted"/>
<evidence type="ECO:0000313" key="2">
    <source>
        <dbReference type="EMBL" id="EXJ15933.1"/>
    </source>
</evidence>
<protein>
    <submittedName>
        <fullName evidence="2">Uncharacterized protein</fullName>
    </submittedName>
</protein>
<evidence type="ECO:0000256" key="1">
    <source>
        <dbReference type="SAM" id="MobiDB-lite"/>
    </source>
</evidence>
<dbReference type="STRING" id="1249627.D779_0797"/>
<keyword evidence="3" id="KW-1185">Reference proteome</keyword>
<accession>W9V8L8</accession>
<organism evidence="2 3">
    <name type="scientific">Imhoffiella purpurea</name>
    <dbReference type="NCBI Taxonomy" id="1249627"/>
    <lineage>
        <taxon>Bacteria</taxon>
        <taxon>Pseudomonadati</taxon>
        <taxon>Pseudomonadota</taxon>
        <taxon>Gammaproteobacteria</taxon>
        <taxon>Chromatiales</taxon>
        <taxon>Chromatiaceae</taxon>
        <taxon>Imhoffiella</taxon>
    </lineage>
</organism>
<name>W9V8L8_9GAMM</name>
<feature type="region of interest" description="Disordered" evidence="1">
    <location>
        <begin position="30"/>
        <end position="56"/>
    </location>
</feature>
<gene>
    <name evidence="2" type="ORF">D779_0797</name>
</gene>
<evidence type="ECO:0000313" key="3">
    <source>
        <dbReference type="Proteomes" id="UP000019460"/>
    </source>
</evidence>